<dbReference type="Pfam" id="PF05147">
    <property type="entry name" value="LANC_like"/>
    <property type="match status" value="1"/>
</dbReference>
<dbReference type="InterPro" id="IPR007822">
    <property type="entry name" value="LANC-like"/>
</dbReference>
<reference evidence="5" key="1">
    <citation type="submission" date="2017-01" db="EMBL/GenBank/DDBJ databases">
        <authorList>
            <person name="Varghese N."/>
            <person name="Submissions S."/>
        </authorList>
    </citation>
    <scope>NUCLEOTIDE SEQUENCE [LARGE SCALE GENOMIC DNA]</scope>
    <source>
        <strain evidence="5">ATCC 12950</strain>
    </source>
</reference>
<gene>
    <name evidence="4" type="ORF">SAMN05421833_101119</name>
</gene>
<sequence length="1001" mass="108038">MSLPIWIAESVKYGVRMAPEHAIDSLLQFSKRNVDAAAADLIERVQERLGSLAAEPLLHHLTAAPPRAGLARIVLRILVLELNVQRVEGLLHGATPAERFDFFLARLSDTDFTRRIWRDYPLMHAECHRLLAHWVSARCAFAEHLAADFGLLHGLGIQADLREIDEISFDAGDSHEGGRSVAIVHFGRGQSVVYKPRAVSMEARFQALLDWVNAKGFEPRLRTVRVLDRGDHGWLEHVGGGECDTSAAVERFYRRQGGYLALLHALRARDLHMDNVIAAGEHPFLVDLECLFTGDLNASQADSAGDEALMRGLFDSTVLAVGMLPFSRPRTDAAGRETSGDVSGLNGGGDSRLSAGELPQWVDAGTDTMRLAYGRVPVPASANLPRLYGEVRRFDEYRDVFLSGFERMYRLIRTHADDLLAEGGLLETFRGARARHILGATQTYNAFLWASCHPHLLGAAEQREKYLDRALSRQKGLALGAEIAASERAQLAAGDIPIFTADADGTCLIGGDGRVIPGALAHDGLSAVRERIAGFGDDDLLRQRWIVECAAATAAAPDLDSSPVFRVPRDDKPVHRRSGSKEAPDAGTVVGHAIEIGDELIRSALRHEGEVGWLGLASVSGGGWQLLPTGLDLYSGNSGIGLFFAYLARVTGQDRFHELARDISYGIVRRMERAISFGRREGRQNAILTLGMSGGLTGALYFLTHWAALTADTVPLTRLIDDVAPGMEEICGADEIHDVIGGTAGHVLALCAAWSVAPSHGLVGLIGKVSTHLAERGVRTGDQISWPTAQFDGLALGGFAHGASGIALALARAARVTGDDTQLETARAALRFERSLRDEHGEAWPDLRPNVPWETMVAWCHGAPGAGLARLALAETLGDDRSLAADIELAARMTADYYEAAKEYYPVRNLSLCHGELGNLDFLWSVARKTGEGDLLRLAENVTAAVLAAQEDYGWICGVPRGLRTPGLLLGLAGIGLGYLRIADPARVPCLLTLDAPAGAL</sequence>
<dbReference type="Gene3D" id="1.50.10.10">
    <property type="match status" value="1"/>
</dbReference>
<feature type="binding site" evidence="1">
    <location>
        <position position="860"/>
    </location>
    <ligand>
        <name>Zn(2+)</name>
        <dbReference type="ChEBI" id="CHEBI:29105"/>
    </ligand>
</feature>
<dbReference type="Proteomes" id="UP000186096">
    <property type="component" value="Unassembled WGS sequence"/>
</dbReference>
<name>A0A1N6QTW1_9ACTN</name>
<feature type="compositionally biased region" description="Basic and acidic residues" evidence="2">
    <location>
        <begin position="567"/>
        <end position="584"/>
    </location>
</feature>
<dbReference type="OrthoDB" id="9148343at2"/>
<dbReference type="GO" id="GO:0005975">
    <property type="term" value="P:carbohydrate metabolic process"/>
    <property type="evidence" value="ECO:0007669"/>
    <property type="project" value="InterPro"/>
</dbReference>
<keyword evidence="1" id="KW-0479">Metal-binding</keyword>
<evidence type="ECO:0000259" key="3">
    <source>
        <dbReference type="Pfam" id="PF13575"/>
    </source>
</evidence>
<dbReference type="GO" id="GO:0031179">
    <property type="term" value="P:peptide modification"/>
    <property type="evidence" value="ECO:0007669"/>
    <property type="project" value="InterPro"/>
</dbReference>
<dbReference type="CDD" id="cd04792">
    <property type="entry name" value="LanM-like"/>
    <property type="match status" value="1"/>
</dbReference>
<dbReference type="SUPFAM" id="SSF158745">
    <property type="entry name" value="LanC-like"/>
    <property type="match status" value="1"/>
</dbReference>
<dbReference type="GO" id="GO:0046872">
    <property type="term" value="F:metal ion binding"/>
    <property type="evidence" value="ECO:0007669"/>
    <property type="project" value="UniProtKB-KW"/>
</dbReference>
<accession>A0A1N6QTW1</accession>
<evidence type="ECO:0000313" key="4">
    <source>
        <dbReference type="EMBL" id="SIQ20017.1"/>
    </source>
</evidence>
<dbReference type="RefSeq" id="WP_143734030.1">
    <property type="nucleotide sequence ID" value="NZ_FTNI01000001.1"/>
</dbReference>
<proteinExistence type="predicted"/>
<dbReference type="PRINTS" id="PR01950">
    <property type="entry name" value="LANCSUPER"/>
</dbReference>
<dbReference type="InterPro" id="IPR012341">
    <property type="entry name" value="6hp_glycosidase-like_sf"/>
</dbReference>
<dbReference type="AlphaFoldDB" id="A0A1N6QTW1"/>
<evidence type="ECO:0000313" key="5">
    <source>
        <dbReference type="Proteomes" id="UP000186096"/>
    </source>
</evidence>
<feature type="compositionally biased region" description="Basic and acidic residues" evidence="2">
    <location>
        <begin position="330"/>
        <end position="339"/>
    </location>
</feature>
<dbReference type="STRING" id="58117.SAMN05421833_101119"/>
<protein>
    <submittedName>
        <fullName evidence="4">Type 2 lantibiotic biosynthesis protein LanM</fullName>
    </submittedName>
</protein>
<dbReference type="NCBIfam" id="TIGR03897">
    <property type="entry name" value="lanti_2_LanM"/>
    <property type="match status" value="1"/>
</dbReference>
<dbReference type="SMART" id="SM01260">
    <property type="entry name" value="LANC_like"/>
    <property type="match status" value="1"/>
</dbReference>
<organism evidence="4 5">
    <name type="scientific">Microbispora rosea</name>
    <dbReference type="NCBI Taxonomy" id="58117"/>
    <lineage>
        <taxon>Bacteria</taxon>
        <taxon>Bacillati</taxon>
        <taxon>Actinomycetota</taxon>
        <taxon>Actinomycetes</taxon>
        <taxon>Streptosporangiales</taxon>
        <taxon>Streptosporangiaceae</taxon>
        <taxon>Microbispora</taxon>
    </lineage>
</organism>
<feature type="binding site" evidence="1">
    <location>
        <position position="913"/>
    </location>
    <ligand>
        <name>Zn(2+)</name>
        <dbReference type="ChEBI" id="CHEBI:29105"/>
    </ligand>
</feature>
<keyword evidence="5" id="KW-1185">Reference proteome</keyword>
<evidence type="ECO:0000256" key="1">
    <source>
        <dbReference type="PIRSR" id="PIRSR607822-1"/>
    </source>
</evidence>
<feature type="region of interest" description="Disordered" evidence="2">
    <location>
        <begin position="562"/>
        <end position="585"/>
    </location>
</feature>
<keyword evidence="1" id="KW-0862">Zinc</keyword>
<feature type="region of interest" description="Disordered" evidence="2">
    <location>
        <begin position="330"/>
        <end position="349"/>
    </location>
</feature>
<dbReference type="Pfam" id="PF13575">
    <property type="entry name" value="DUF4135"/>
    <property type="match status" value="1"/>
</dbReference>
<evidence type="ECO:0000256" key="2">
    <source>
        <dbReference type="SAM" id="MobiDB-lite"/>
    </source>
</evidence>
<feature type="binding site" evidence="1">
    <location>
        <position position="914"/>
    </location>
    <ligand>
        <name>Zn(2+)</name>
        <dbReference type="ChEBI" id="CHEBI:29105"/>
    </ligand>
</feature>
<feature type="domain" description="Lantibiotic biosynthesis protein dehydration" evidence="3">
    <location>
        <begin position="120"/>
        <end position="501"/>
    </location>
</feature>
<dbReference type="PIRSF" id="PIRSF037228">
    <property type="entry name" value="Lant_mod_RumM"/>
    <property type="match status" value="1"/>
</dbReference>
<dbReference type="InterPro" id="IPR017146">
    <property type="entry name" value="Lanti_2_LanM"/>
</dbReference>
<dbReference type="EMBL" id="FTNI01000001">
    <property type="protein sequence ID" value="SIQ20017.1"/>
    <property type="molecule type" value="Genomic_DNA"/>
</dbReference>
<dbReference type="InterPro" id="IPR025410">
    <property type="entry name" value="Lant_dehyd"/>
</dbReference>